<dbReference type="InterPro" id="IPR029065">
    <property type="entry name" value="Enolase_C-like"/>
</dbReference>
<reference evidence="3 4" key="1">
    <citation type="submission" date="2016-10" db="EMBL/GenBank/DDBJ databases">
        <authorList>
            <person name="Varghese N."/>
            <person name="Submissions S."/>
        </authorList>
    </citation>
    <scope>NUCLEOTIDE SEQUENCE [LARGE SCALE GENOMIC DNA]</scope>
    <source>
        <strain evidence="3 4">FF3</strain>
    </source>
</reference>
<dbReference type="Pfam" id="PF13378">
    <property type="entry name" value="MR_MLE_C"/>
    <property type="match status" value="1"/>
</dbReference>
<dbReference type="CDD" id="cd03316">
    <property type="entry name" value="MR_like"/>
    <property type="match status" value="1"/>
</dbReference>
<dbReference type="InterPro" id="IPR034593">
    <property type="entry name" value="DgoD-like"/>
</dbReference>
<sequence>MHKQIERIDVFVFERDRKAAYLGDLGDGEFALGDSHIVRRFNGTVYPRFDRSVVVRLTDADGAIGWGETYGLVAPKAVAALIEDLLGPYLMMLDPARPDATWDALYELQRVRGYWGGYLADTLAALDIALWDLYARSRGESLQAALGRPGAGELPAYVSGLPEATRAARLELAQSWQARGFDKVKIPVSHSDDGDIAGEFDSLRSGLGADQKIAVDVHWTCTADQAIAMAESLRPFDPWFFEAPVASEDIAAQHAVGKSIACPLALGEEWRSEWDYRPRAGAAAIVQPEMGHTGVTQFARIAARARKDGAQVIPHATIGLGLFANASLRAGLATGAEAHEFQHTIYPANAALLDGAADCENGAFRIPDSAGHGTIPNAAGMAHLKPLLSL</sequence>
<dbReference type="SUPFAM" id="SSF51604">
    <property type="entry name" value="Enolase C-terminal domain-like"/>
    <property type="match status" value="1"/>
</dbReference>
<dbReference type="Pfam" id="PF02746">
    <property type="entry name" value="MR_MLE_N"/>
    <property type="match status" value="1"/>
</dbReference>
<comment type="caution">
    <text evidence="3">The sequence shown here is derived from an EMBL/GenBank/DDBJ whole genome shotgun (WGS) entry which is preliminary data.</text>
</comment>
<evidence type="ECO:0000313" key="3">
    <source>
        <dbReference type="EMBL" id="SEK08681.1"/>
    </source>
</evidence>
<protein>
    <submittedName>
        <fullName evidence="3">Galactonate dehydratase</fullName>
    </submittedName>
</protein>
<dbReference type="InterPro" id="IPR013341">
    <property type="entry name" value="Mandelate_racemase_N_dom"/>
</dbReference>
<keyword evidence="1" id="KW-0456">Lyase</keyword>
<dbReference type="GO" id="GO:0016829">
    <property type="term" value="F:lyase activity"/>
    <property type="evidence" value="ECO:0007669"/>
    <property type="project" value="UniProtKB-KW"/>
</dbReference>
<dbReference type="GeneID" id="80820822"/>
<dbReference type="InterPro" id="IPR036849">
    <property type="entry name" value="Enolase-like_C_sf"/>
</dbReference>
<dbReference type="PANTHER" id="PTHR48080">
    <property type="entry name" value="D-GALACTONATE DEHYDRATASE-RELATED"/>
    <property type="match status" value="1"/>
</dbReference>
<dbReference type="AlphaFoldDB" id="A0A975ZQS8"/>
<dbReference type="SFLD" id="SFLDS00001">
    <property type="entry name" value="Enolase"/>
    <property type="match status" value="1"/>
</dbReference>
<evidence type="ECO:0000313" key="4">
    <source>
        <dbReference type="Proteomes" id="UP000182932"/>
    </source>
</evidence>
<gene>
    <name evidence="3" type="ORF">SAMN04487940_12733</name>
</gene>
<evidence type="ECO:0000259" key="2">
    <source>
        <dbReference type="SMART" id="SM00922"/>
    </source>
</evidence>
<dbReference type="SUPFAM" id="SSF54826">
    <property type="entry name" value="Enolase N-terminal domain-like"/>
    <property type="match status" value="1"/>
</dbReference>
<dbReference type="InterPro" id="IPR029017">
    <property type="entry name" value="Enolase-like_N"/>
</dbReference>
<dbReference type="EMBL" id="FNYY01000027">
    <property type="protein sequence ID" value="SEK08681.1"/>
    <property type="molecule type" value="Genomic_DNA"/>
</dbReference>
<dbReference type="Gene3D" id="3.30.390.10">
    <property type="entry name" value="Enolase-like, N-terminal domain"/>
    <property type="match status" value="1"/>
</dbReference>
<feature type="domain" description="Mandelate racemase/muconate lactonizing enzyme C-terminal" evidence="2">
    <location>
        <begin position="166"/>
        <end position="263"/>
    </location>
</feature>
<evidence type="ECO:0000256" key="1">
    <source>
        <dbReference type="ARBA" id="ARBA00023239"/>
    </source>
</evidence>
<dbReference type="InterPro" id="IPR013342">
    <property type="entry name" value="Mandelate_racemase_C"/>
</dbReference>
<name>A0A975ZQS8_9RHOB</name>
<proteinExistence type="predicted"/>
<keyword evidence="4" id="KW-1185">Reference proteome</keyword>
<dbReference type="SMART" id="SM00922">
    <property type="entry name" value="MR_MLE"/>
    <property type="match status" value="1"/>
</dbReference>
<organism evidence="3 4">
    <name type="scientific">Marinovum algicola</name>
    <dbReference type="NCBI Taxonomy" id="42444"/>
    <lineage>
        <taxon>Bacteria</taxon>
        <taxon>Pseudomonadati</taxon>
        <taxon>Pseudomonadota</taxon>
        <taxon>Alphaproteobacteria</taxon>
        <taxon>Rhodobacterales</taxon>
        <taxon>Roseobacteraceae</taxon>
        <taxon>Marinovum</taxon>
    </lineage>
</organism>
<accession>A0A975ZQS8</accession>
<dbReference type="RefSeq" id="WP_074839733.1">
    <property type="nucleotide sequence ID" value="NZ_CATMKJ010000024.1"/>
</dbReference>
<dbReference type="Proteomes" id="UP000182932">
    <property type="component" value="Unassembled WGS sequence"/>
</dbReference>
<dbReference type="Gene3D" id="3.20.20.120">
    <property type="entry name" value="Enolase-like C-terminal domain"/>
    <property type="match status" value="1"/>
</dbReference>
<dbReference type="PANTHER" id="PTHR48080:SF2">
    <property type="entry name" value="D-GALACTONATE DEHYDRATASE"/>
    <property type="match status" value="1"/>
</dbReference>